<dbReference type="Gene3D" id="3.30.450.40">
    <property type="match status" value="2"/>
</dbReference>
<evidence type="ECO:0000313" key="4">
    <source>
        <dbReference type="Proteomes" id="UP000620075"/>
    </source>
</evidence>
<feature type="domain" description="GAF" evidence="2">
    <location>
        <begin position="624"/>
        <end position="771"/>
    </location>
</feature>
<dbReference type="SMART" id="SM00065">
    <property type="entry name" value="GAF"/>
    <property type="match status" value="2"/>
</dbReference>
<protein>
    <submittedName>
        <fullName evidence="3">GAF domain-containing protein</fullName>
    </submittedName>
</protein>
<reference evidence="3 4" key="1">
    <citation type="submission" date="2020-10" db="EMBL/GenBank/DDBJ databases">
        <title>Ca. Dormibacterota MAGs.</title>
        <authorList>
            <person name="Montgomery K."/>
        </authorList>
    </citation>
    <scope>NUCLEOTIDE SEQUENCE [LARGE SCALE GENOMIC DNA]</scope>
    <source>
        <strain evidence="3">SC8811_S16_3</strain>
    </source>
</reference>
<evidence type="ECO:0000256" key="1">
    <source>
        <dbReference type="SAM" id="MobiDB-lite"/>
    </source>
</evidence>
<gene>
    <name evidence="3" type="ORF">JF888_13720</name>
</gene>
<feature type="domain" description="GAF" evidence="2">
    <location>
        <begin position="11"/>
        <end position="188"/>
    </location>
</feature>
<dbReference type="EMBL" id="JAEKNQ010000054">
    <property type="protein sequence ID" value="MBJ7604229.1"/>
    <property type="molecule type" value="Genomic_DNA"/>
</dbReference>
<dbReference type="InterPro" id="IPR003018">
    <property type="entry name" value="GAF"/>
</dbReference>
<evidence type="ECO:0000313" key="3">
    <source>
        <dbReference type="EMBL" id="MBJ7604229.1"/>
    </source>
</evidence>
<evidence type="ECO:0000259" key="2">
    <source>
        <dbReference type="SMART" id="SM00065"/>
    </source>
</evidence>
<dbReference type="Gene3D" id="3.30.360.10">
    <property type="entry name" value="Dihydrodipicolinate Reductase, domain 2"/>
    <property type="match status" value="1"/>
</dbReference>
<organism evidence="3 4">
    <name type="scientific">Candidatus Dormiibacter inghamiae</name>
    <dbReference type="NCBI Taxonomy" id="3127013"/>
    <lineage>
        <taxon>Bacteria</taxon>
        <taxon>Bacillati</taxon>
        <taxon>Candidatus Dormiibacterota</taxon>
        <taxon>Candidatus Dormibacteria</taxon>
        <taxon>Candidatus Dormibacterales</taxon>
        <taxon>Candidatus Dormibacteraceae</taxon>
        <taxon>Candidatus Dormiibacter</taxon>
    </lineage>
</organism>
<proteinExistence type="predicted"/>
<dbReference type="Pfam" id="PF01590">
    <property type="entry name" value="GAF"/>
    <property type="match status" value="2"/>
</dbReference>
<accession>A0A934KET4</accession>
<dbReference type="Proteomes" id="UP000620075">
    <property type="component" value="Unassembled WGS sequence"/>
</dbReference>
<comment type="caution">
    <text evidence="3">The sequence shown here is derived from an EMBL/GenBank/DDBJ whole genome shotgun (WGS) entry which is preliminary data.</text>
</comment>
<dbReference type="SUPFAM" id="SSF55781">
    <property type="entry name" value="GAF domain-like"/>
    <property type="match status" value="2"/>
</dbReference>
<dbReference type="InterPro" id="IPR029016">
    <property type="entry name" value="GAF-like_dom_sf"/>
</dbReference>
<dbReference type="AlphaFoldDB" id="A0A934KET4"/>
<name>A0A934KET4_9BACT</name>
<feature type="region of interest" description="Disordered" evidence="1">
    <location>
        <begin position="1138"/>
        <end position="1170"/>
    </location>
</feature>
<sequence length="1170" mass="127054">MSPSSESASPSLTDVLRSVLADMKRASGADIISLVLYDQDARRYYGPHVIGLSQDSLRDSLTDMQSQLDRYLADEAGGKAPDDLRVTHYGSTAWLTVRRQTLVAKDAPSEIDSTFIRRHHVLSTVGLPLLAEERLVGLLYLNFCADPAAPAPAAGSRTPDKAAVAELERKAREAAVRIRSVLTRTQRAAVDSVGRLTRLLTAAADDAGAAGAGLRRQLSIALADLLLASDLDAAAIYEIGPRSGGLDLVTAHAPAAVPVRLEVPAEIGDREAGVTTALATAMAPARLYPAGTFPLRVREEVAGYLVVMGRDPLASVRRAPTTDVLLGAAADLVGGALASRRLISTLADSNRLLGALSRMSSAMLRPGSSRQDVLNAVVIHLTDGSVPEFDFQFATMNLIEDQAERGLLVRMTAGAATSDTIAAAASEDAGGERGKALIPRWALQQERRLASTDVLAYVATSWQVALVGPVTKEPAGPDLVAGGIPDQVRWTEVPVVRADGESVTSVPAGLIGHPDAGELPPDGGAAPFTLSAEVFEAGGHADLVRMFLPVGLESGARATGVLEVGYHRSHRRRPDWSQIEALRAATFQVGLAVETSRLYEDARRHAEQLELSADVSEAIASTIDLEQTLRLVARNLVRLVDASVCQIALSEEDGEGWYGAAASDREEAWQRWRGERQDHSFLFEVIDRGLPVAIEDVSASELVPATYVEAFAVRSLLALPLVADGKTIGAAVLAQREQTRNFTAEEVQRAQGLAHQAAVAIKNARLHALAEEERHIQKDFILIGFGQWGQKAYHHLQTLKQFFNFRLHVVERDAPGAHERLQEKEEEVRANGDVFYWDSDANPARAQLERELEASCYIITYIATPAATHLPTLARYYDLSDVILIEKPLGAPPEDYRRFLDQAPGGCELVAADHYYFKLEVRLLQLLLTEERTLRDFLDSVEEIRIEILEAQALTGAAADIGVVADLIPHAFAIVSLFTPIDRIELDVAAPLLIGRHEPLQGQRETYARMNATFPYLGRSVRLVIDVGKGVEDAKWIKLSGEHRLSGRSPFYKFDFARGEAIDGTQSTVRAAVRKIREPGVPDNAHLNMLRHVVEKRHPAVGILSIREAIRANVRIRELEAMAGQLLERDEWSPYALNTRPQFAGGPALNEPDGAEPARATPQERARARA</sequence>
<dbReference type="RefSeq" id="WP_338181504.1">
    <property type="nucleotide sequence ID" value="NZ_JAEKNQ010000054.1"/>
</dbReference>
<dbReference type="Gene3D" id="3.40.50.720">
    <property type="entry name" value="NAD(P)-binding Rossmann-like Domain"/>
    <property type="match status" value="1"/>
</dbReference>